<evidence type="ECO:0000313" key="11">
    <source>
        <dbReference type="EMBL" id="AGA26098.1"/>
    </source>
</evidence>
<dbReference type="InterPro" id="IPR036631">
    <property type="entry name" value="MGMT_N_sf"/>
</dbReference>
<dbReference type="RefSeq" id="WP_015245267.1">
    <property type="nucleotide sequence ID" value="NC_019892.1"/>
</dbReference>
<comment type="catalytic activity">
    <reaction evidence="8 9">
        <text>a 6-O-methyl-2'-deoxyguanosine in DNA + L-cysteinyl-[protein] = S-methyl-L-cysteinyl-[protein] + a 2'-deoxyguanosine in DNA</text>
        <dbReference type="Rhea" id="RHEA:24000"/>
        <dbReference type="Rhea" id="RHEA-COMP:10131"/>
        <dbReference type="Rhea" id="RHEA-COMP:10132"/>
        <dbReference type="Rhea" id="RHEA-COMP:11367"/>
        <dbReference type="Rhea" id="RHEA-COMP:11368"/>
        <dbReference type="ChEBI" id="CHEBI:29950"/>
        <dbReference type="ChEBI" id="CHEBI:82612"/>
        <dbReference type="ChEBI" id="CHEBI:85445"/>
        <dbReference type="ChEBI" id="CHEBI:85448"/>
        <dbReference type="EC" id="2.1.1.63"/>
    </reaction>
</comment>
<organism evidence="11 12">
    <name type="scientific">Singulisphaera acidiphila (strain ATCC BAA-1392 / DSM 18658 / VKM B-2454 / MOB10)</name>
    <dbReference type="NCBI Taxonomy" id="886293"/>
    <lineage>
        <taxon>Bacteria</taxon>
        <taxon>Pseudomonadati</taxon>
        <taxon>Planctomycetota</taxon>
        <taxon>Planctomycetia</taxon>
        <taxon>Isosphaerales</taxon>
        <taxon>Isosphaeraceae</taxon>
        <taxon>Singulisphaera</taxon>
    </lineage>
</organism>
<keyword evidence="6 9" id="KW-0227">DNA damage</keyword>
<dbReference type="Proteomes" id="UP000010798">
    <property type="component" value="Chromosome"/>
</dbReference>
<dbReference type="InterPro" id="IPR036217">
    <property type="entry name" value="MethylDNA_cys_MeTrfase_DNAb"/>
</dbReference>
<dbReference type="GO" id="GO:0006307">
    <property type="term" value="P:DNA alkylation repair"/>
    <property type="evidence" value="ECO:0007669"/>
    <property type="project" value="UniProtKB-UniRule"/>
</dbReference>
<dbReference type="InterPro" id="IPR001497">
    <property type="entry name" value="MethylDNA_cys_MeTrfase_AS"/>
</dbReference>
<evidence type="ECO:0000256" key="2">
    <source>
        <dbReference type="ARBA" id="ARBA00008711"/>
    </source>
</evidence>
<dbReference type="NCBIfam" id="TIGR00589">
    <property type="entry name" value="ogt"/>
    <property type="match status" value="1"/>
</dbReference>
<dbReference type="Pfam" id="PF01035">
    <property type="entry name" value="DNA_binding_1"/>
    <property type="match status" value="1"/>
</dbReference>
<comment type="miscellaneous">
    <text evidence="9">This enzyme catalyzes only one turnover and therefore is not strictly catalytic. According to one definition, an enzyme is a biocatalyst that acts repeatedly and over many reaction cycles.</text>
</comment>
<evidence type="ECO:0000256" key="6">
    <source>
        <dbReference type="ARBA" id="ARBA00022763"/>
    </source>
</evidence>
<dbReference type="PANTHER" id="PTHR10815:SF13">
    <property type="entry name" value="METHYLATED-DNA--PROTEIN-CYSTEINE METHYLTRANSFERASE"/>
    <property type="match status" value="1"/>
</dbReference>
<keyword evidence="12" id="KW-1185">Reference proteome</keyword>
<dbReference type="GO" id="GO:0005737">
    <property type="term" value="C:cytoplasm"/>
    <property type="evidence" value="ECO:0007669"/>
    <property type="project" value="UniProtKB-SubCell"/>
</dbReference>
<proteinExistence type="inferred from homology"/>
<dbReference type="HOGENOM" id="CLU_000445_52_2_0"/>
<comment type="function">
    <text evidence="9">Involved in the cellular defense against the biological effects of O6-methylguanine (O6-MeG) and O4-methylthymine (O4-MeT) in DNA. Repairs the methylated nucleobase in DNA by stoichiometrically transferring the methyl group to a cysteine residue in the enzyme. This is a suicide reaction: the enzyme is irreversibly inactivated.</text>
</comment>
<keyword evidence="4 9" id="KW-0489">Methyltransferase</keyword>
<dbReference type="PANTHER" id="PTHR10815">
    <property type="entry name" value="METHYLATED-DNA--PROTEIN-CYSTEINE METHYLTRANSFERASE"/>
    <property type="match status" value="1"/>
</dbReference>
<dbReference type="Gene3D" id="3.30.160.70">
    <property type="entry name" value="Methylated DNA-protein cysteine methyltransferase domain"/>
    <property type="match status" value="1"/>
</dbReference>
<dbReference type="HAMAP" id="MF_00772">
    <property type="entry name" value="OGT"/>
    <property type="match status" value="1"/>
</dbReference>
<feature type="active site" description="Nucleophile; methyl group acceptor" evidence="9">
    <location>
        <position position="152"/>
    </location>
</feature>
<comment type="similarity">
    <text evidence="2 9">Belongs to the MGMT family.</text>
</comment>
<sequence>MKHSGGRSSARSAVGTIRHGTGTSPLGPILVGVSEQGICGLFVLLDGSALHALGRLHRHYPGAELVEDQATVAALLPRVTDFLYGKDDCRDLPIDMTSGTPFQRRVWESLRNIPRGETRTYGEVAEAIGHPRAARAVGAACGINPVSLLVPCHRVVASGGSLGGYGWGLERKQALLDLERE</sequence>
<dbReference type="InterPro" id="IPR023546">
    <property type="entry name" value="MGMT"/>
</dbReference>
<dbReference type="KEGG" id="saci:Sinac_1727"/>
<evidence type="ECO:0000313" key="12">
    <source>
        <dbReference type="Proteomes" id="UP000010798"/>
    </source>
</evidence>
<evidence type="ECO:0000256" key="4">
    <source>
        <dbReference type="ARBA" id="ARBA00022603"/>
    </source>
</evidence>
<dbReference type="AlphaFoldDB" id="L0DB78"/>
<dbReference type="CDD" id="cd06445">
    <property type="entry name" value="ATase"/>
    <property type="match status" value="1"/>
</dbReference>
<keyword evidence="5 9" id="KW-0808">Transferase</keyword>
<accession>L0DB78</accession>
<keyword evidence="7 9" id="KW-0234">DNA repair</keyword>
<dbReference type="InterPro" id="IPR014048">
    <property type="entry name" value="MethylDNA_cys_MeTrfase_DNA-bd"/>
</dbReference>
<feature type="domain" description="Methylated-DNA-[protein]-cysteine S-methyltransferase DNA binding" evidence="10">
    <location>
        <begin position="101"/>
        <end position="180"/>
    </location>
</feature>
<comment type="subcellular location">
    <subcellularLocation>
        <location evidence="9">Cytoplasm</location>
    </subcellularLocation>
</comment>
<reference evidence="11 12" key="1">
    <citation type="submission" date="2012-02" db="EMBL/GenBank/DDBJ databases">
        <title>Complete sequence of chromosome of Singulisphaera acidiphila DSM 18658.</title>
        <authorList>
            <consortium name="US DOE Joint Genome Institute (JGI-PGF)"/>
            <person name="Lucas S."/>
            <person name="Copeland A."/>
            <person name="Lapidus A."/>
            <person name="Glavina del Rio T."/>
            <person name="Dalin E."/>
            <person name="Tice H."/>
            <person name="Bruce D."/>
            <person name="Goodwin L."/>
            <person name="Pitluck S."/>
            <person name="Peters L."/>
            <person name="Ovchinnikova G."/>
            <person name="Chertkov O."/>
            <person name="Kyrpides N."/>
            <person name="Mavromatis K."/>
            <person name="Ivanova N."/>
            <person name="Brettin T."/>
            <person name="Detter J.C."/>
            <person name="Han C."/>
            <person name="Larimer F."/>
            <person name="Land M."/>
            <person name="Hauser L."/>
            <person name="Markowitz V."/>
            <person name="Cheng J.-F."/>
            <person name="Hugenholtz P."/>
            <person name="Woyke T."/>
            <person name="Wu D."/>
            <person name="Tindall B."/>
            <person name="Pomrenke H."/>
            <person name="Brambilla E."/>
            <person name="Klenk H.-P."/>
            <person name="Eisen J.A."/>
        </authorList>
    </citation>
    <scope>NUCLEOTIDE SEQUENCE [LARGE SCALE GENOMIC DNA]</scope>
    <source>
        <strain evidence="12">ATCC BAA-1392 / DSM 18658 / VKM B-2454 / MOB10</strain>
    </source>
</reference>
<keyword evidence="3 9" id="KW-0963">Cytoplasm</keyword>
<dbReference type="SUPFAM" id="SSF46767">
    <property type="entry name" value="Methylated DNA-protein cysteine methyltransferase, C-terminal domain"/>
    <property type="match status" value="1"/>
</dbReference>
<evidence type="ECO:0000256" key="7">
    <source>
        <dbReference type="ARBA" id="ARBA00023204"/>
    </source>
</evidence>
<evidence type="ECO:0000256" key="1">
    <source>
        <dbReference type="ARBA" id="ARBA00001286"/>
    </source>
</evidence>
<dbReference type="SUPFAM" id="SSF53155">
    <property type="entry name" value="Methylated DNA-protein cysteine methyltransferase domain"/>
    <property type="match status" value="1"/>
</dbReference>
<dbReference type="Gene3D" id="1.10.10.10">
    <property type="entry name" value="Winged helix-like DNA-binding domain superfamily/Winged helix DNA-binding domain"/>
    <property type="match status" value="1"/>
</dbReference>
<evidence type="ECO:0000259" key="10">
    <source>
        <dbReference type="Pfam" id="PF01035"/>
    </source>
</evidence>
<dbReference type="EMBL" id="CP003364">
    <property type="protein sequence ID" value="AGA26098.1"/>
    <property type="molecule type" value="Genomic_DNA"/>
</dbReference>
<evidence type="ECO:0000256" key="3">
    <source>
        <dbReference type="ARBA" id="ARBA00022490"/>
    </source>
</evidence>
<dbReference type="GO" id="GO:0032259">
    <property type="term" value="P:methylation"/>
    <property type="evidence" value="ECO:0007669"/>
    <property type="project" value="UniProtKB-KW"/>
</dbReference>
<dbReference type="GO" id="GO:0003908">
    <property type="term" value="F:methylated-DNA-[protein]-cysteine S-methyltransferase activity"/>
    <property type="evidence" value="ECO:0007669"/>
    <property type="project" value="UniProtKB-UniRule"/>
</dbReference>
<dbReference type="PROSITE" id="PS00374">
    <property type="entry name" value="MGMT"/>
    <property type="match status" value="1"/>
</dbReference>
<dbReference type="eggNOG" id="COG0350">
    <property type="taxonomic scope" value="Bacteria"/>
</dbReference>
<evidence type="ECO:0000256" key="9">
    <source>
        <dbReference type="HAMAP-Rule" id="MF_00772"/>
    </source>
</evidence>
<dbReference type="InterPro" id="IPR036388">
    <property type="entry name" value="WH-like_DNA-bd_sf"/>
</dbReference>
<dbReference type="STRING" id="886293.Sinac_1727"/>
<comment type="catalytic activity">
    <reaction evidence="1 9">
        <text>a 4-O-methyl-thymidine in DNA + L-cysteinyl-[protein] = a thymidine in DNA + S-methyl-L-cysteinyl-[protein]</text>
        <dbReference type="Rhea" id="RHEA:53428"/>
        <dbReference type="Rhea" id="RHEA-COMP:10131"/>
        <dbReference type="Rhea" id="RHEA-COMP:10132"/>
        <dbReference type="Rhea" id="RHEA-COMP:13555"/>
        <dbReference type="Rhea" id="RHEA-COMP:13556"/>
        <dbReference type="ChEBI" id="CHEBI:29950"/>
        <dbReference type="ChEBI" id="CHEBI:82612"/>
        <dbReference type="ChEBI" id="CHEBI:137386"/>
        <dbReference type="ChEBI" id="CHEBI:137387"/>
        <dbReference type="EC" id="2.1.1.63"/>
    </reaction>
</comment>
<evidence type="ECO:0000256" key="5">
    <source>
        <dbReference type="ARBA" id="ARBA00022679"/>
    </source>
</evidence>
<evidence type="ECO:0000256" key="8">
    <source>
        <dbReference type="ARBA" id="ARBA00049348"/>
    </source>
</evidence>
<dbReference type="FunFam" id="1.10.10.10:FF:000214">
    <property type="entry name" value="Methylated-DNA--protein-cysteine methyltransferase"/>
    <property type="match status" value="1"/>
</dbReference>
<gene>
    <name evidence="11" type="ordered locus">Sinac_1727</name>
</gene>
<protein>
    <recommendedName>
        <fullName evidence="9">Methylated-DNA--protein-cysteine methyltransferase</fullName>
        <ecNumber evidence="9">2.1.1.63</ecNumber>
    </recommendedName>
    <alternativeName>
        <fullName evidence="9">6-O-methylguanine-DNA methyltransferase</fullName>
        <shortName evidence="9">MGMT</shortName>
    </alternativeName>
    <alternativeName>
        <fullName evidence="9">O-6-methylguanine-DNA-alkyltransferase</fullName>
    </alternativeName>
</protein>
<dbReference type="EC" id="2.1.1.63" evidence="9"/>
<name>L0DB78_SINAD</name>